<dbReference type="Proteomes" id="UP000316759">
    <property type="component" value="Unassembled WGS sequence"/>
</dbReference>
<name>A0A504YVF8_FASGI</name>
<accession>A0A504YVF8</accession>
<dbReference type="AlphaFoldDB" id="A0A504YVF8"/>
<dbReference type="EMBL" id="SUNJ01004594">
    <property type="protein sequence ID" value="TPP64296.1"/>
    <property type="molecule type" value="Genomic_DNA"/>
</dbReference>
<gene>
    <name evidence="2" type="ORF">FGIG_00600</name>
</gene>
<sequence length="96" mass="10554">MSNNEVKLDTVSLKLNQKDGNKSRPSSLSSPRSSLLSTTGTSNHSMEPIPLNPTEAGLRGIGMYDTGKRYFVRACPDIRIICCRLRLIGWGSSQLE</sequence>
<organism evidence="2 3">
    <name type="scientific">Fasciola gigantica</name>
    <name type="common">Giant liver fluke</name>
    <dbReference type="NCBI Taxonomy" id="46835"/>
    <lineage>
        <taxon>Eukaryota</taxon>
        <taxon>Metazoa</taxon>
        <taxon>Spiralia</taxon>
        <taxon>Lophotrochozoa</taxon>
        <taxon>Platyhelminthes</taxon>
        <taxon>Trematoda</taxon>
        <taxon>Digenea</taxon>
        <taxon>Plagiorchiida</taxon>
        <taxon>Echinostomata</taxon>
        <taxon>Echinostomatoidea</taxon>
        <taxon>Fasciolidae</taxon>
        <taxon>Fasciola</taxon>
    </lineage>
</organism>
<protein>
    <submittedName>
        <fullName evidence="2">Uncharacterized protein</fullName>
    </submittedName>
</protein>
<evidence type="ECO:0000256" key="1">
    <source>
        <dbReference type="SAM" id="MobiDB-lite"/>
    </source>
</evidence>
<feature type="compositionally biased region" description="Low complexity" evidence="1">
    <location>
        <begin position="23"/>
        <end position="37"/>
    </location>
</feature>
<evidence type="ECO:0000313" key="3">
    <source>
        <dbReference type="Proteomes" id="UP000316759"/>
    </source>
</evidence>
<comment type="caution">
    <text evidence="2">The sequence shown here is derived from an EMBL/GenBank/DDBJ whole genome shotgun (WGS) entry which is preliminary data.</text>
</comment>
<proteinExistence type="predicted"/>
<reference evidence="2 3" key="1">
    <citation type="submission" date="2019-04" db="EMBL/GenBank/DDBJ databases">
        <title>Annotation for the trematode Fasciola gigantica.</title>
        <authorList>
            <person name="Choi Y.-J."/>
        </authorList>
    </citation>
    <scope>NUCLEOTIDE SEQUENCE [LARGE SCALE GENOMIC DNA]</scope>
    <source>
        <strain evidence="2">Uganda_cow_1</strain>
    </source>
</reference>
<evidence type="ECO:0000313" key="2">
    <source>
        <dbReference type="EMBL" id="TPP64296.1"/>
    </source>
</evidence>
<feature type="region of interest" description="Disordered" evidence="1">
    <location>
        <begin position="1"/>
        <end position="57"/>
    </location>
</feature>
<keyword evidence="3" id="KW-1185">Reference proteome</keyword>